<evidence type="ECO:0000256" key="2">
    <source>
        <dbReference type="SAM" id="Phobius"/>
    </source>
</evidence>
<keyword evidence="2" id="KW-0472">Membrane</keyword>
<geneLocation type="plasmid" evidence="4">
    <name>pcs-na-1</name>
</geneLocation>
<keyword evidence="2" id="KW-0812">Transmembrane</keyword>
<sequence>MFTIRKTGGVFLKLFSSIMSGARRREEGRLRGRTAIYRLPTMSPAALIAMSVWMLIAQIRSAGLGTGIIRALGRVIAWYFLAFLGVMVGSMADHYERATDETNDSPYSNTYDAAPANPGEYYDPNEQQ</sequence>
<proteinExistence type="predicted"/>
<dbReference type="KEGG" id="cstr:CBE89_13230"/>
<dbReference type="EMBL" id="CP021253">
    <property type="protein sequence ID" value="ART22536.1"/>
    <property type="molecule type" value="Genomic_DNA"/>
</dbReference>
<dbReference type="Proteomes" id="UP000250197">
    <property type="component" value="Plasmid pCs-Na-1"/>
</dbReference>
<name>A0A2Z2J051_CORST</name>
<keyword evidence="2" id="KW-1133">Transmembrane helix</keyword>
<dbReference type="AlphaFoldDB" id="A0A2Z2J051"/>
<keyword evidence="3" id="KW-0614">Plasmid</keyword>
<feature type="transmembrane region" description="Helical" evidence="2">
    <location>
        <begin position="35"/>
        <end position="56"/>
    </location>
</feature>
<organism evidence="3 4">
    <name type="scientific">Corynebacterium striatum</name>
    <dbReference type="NCBI Taxonomy" id="43770"/>
    <lineage>
        <taxon>Bacteria</taxon>
        <taxon>Bacillati</taxon>
        <taxon>Actinomycetota</taxon>
        <taxon>Actinomycetes</taxon>
        <taxon>Mycobacteriales</taxon>
        <taxon>Corynebacteriaceae</taxon>
        <taxon>Corynebacterium</taxon>
    </lineage>
</organism>
<feature type="region of interest" description="Disordered" evidence="1">
    <location>
        <begin position="99"/>
        <end position="128"/>
    </location>
</feature>
<feature type="transmembrane region" description="Helical" evidence="2">
    <location>
        <begin position="68"/>
        <end position="88"/>
    </location>
</feature>
<protein>
    <submittedName>
        <fullName evidence="3">Uncharacterized protein</fullName>
    </submittedName>
</protein>
<evidence type="ECO:0000313" key="3">
    <source>
        <dbReference type="EMBL" id="ART22536.1"/>
    </source>
</evidence>
<evidence type="ECO:0000313" key="4">
    <source>
        <dbReference type="Proteomes" id="UP000250197"/>
    </source>
</evidence>
<evidence type="ECO:0000256" key="1">
    <source>
        <dbReference type="SAM" id="MobiDB-lite"/>
    </source>
</evidence>
<reference evidence="3 4" key="1">
    <citation type="submission" date="2017-05" db="EMBL/GenBank/DDBJ databases">
        <title>Complete genome sequence of Corynebacterium striatum KC-Na-1 isolated from Neophocaena asiaeorientalis in Korea.</title>
        <authorList>
            <person name="Kim J.H."/>
            <person name="Lee K."/>
        </authorList>
    </citation>
    <scope>NUCLEOTIDE SEQUENCE [LARGE SCALE GENOMIC DNA]</scope>
    <source>
        <strain evidence="3 4">KC-Na-01</strain>
        <plasmid evidence="4">pcs-na-1</plasmid>
    </source>
</reference>
<accession>A0A2Z2J051</accession>
<gene>
    <name evidence="3" type="ORF">CBE89_13230</name>
</gene>